<organism evidence="1 2">
    <name type="scientific">Azospirillum brasilense</name>
    <dbReference type="NCBI Taxonomy" id="192"/>
    <lineage>
        <taxon>Bacteria</taxon>
        <taxon>Pseudomonadati</taxon>
        <taxon>Pseudomonadota</taxon>
        <taxon>Alphaproteobacteria</taxon>
        <taxon>Rhodospirillales</taxon>
        <taxon>Azospirillaceae</taxon>
        <taxon>Azospirillum</taxon>
    </lineage>
</organism>
<geneLocation type="plasmid" evidence="1">
    <name>unnamed</name>
</geneLocation>
<dbReference type="Proteomes" id="UP000215367">
    <property type="component" value="Unassembled WGS sequence"/>
</dbReference>
<gene>
    <name evidence="1" type="ORF">CHT98_22870</name>
</gene>
<evidence type="ECO:0000313" key="2">
    <source>
        <dbReference type="Proteomes" id="UP000215367"/>
    </source>
</evidence>
<accession>A0A235H959</accession>
<name>A0A235H959_AZOBR</name>
<proteinExistence type="predicted"/>
<sequence>MISSDDFSRLKENSEFRDDLFSFLDQFKRTIISVEQLDRNTAEQIYDAMKAVAELAELYNLIAQHLAKSNGQILQTQSLEKFAGSFEAKARGIASVVRGTRLEWQKTAQNLNKGRFIGIDLDKDNDPDMRVHYPNSNDKAKVIEFKSTSGTENTINENIKSQLNSAIFQLCKRSVDYNGVQFVHRKLNAVVEINYSQDMLKNMIMNNGAFGQDNIYDYFSNIISSSWSRGKIGKEEIFPMVENNKLGWKRNVPPKIVQLPDHPAQFIDATWGSMFQIDFTFKPYLKVRVNRGEMIWNSFGREAKFLVYFCDDNGTKTIALHRVMMMKSSFELNGQLYYNLYDSGREMSLRTFP</sequence>
<protein>
    <submittedName>
        <fullName evidence="1">Uncharacterized protein</fullName>
    </submittedName>
</protein>
<dbReference type="AlphaFoldDB" id="A0A235H959"/>
<dbReference type="EMBL" id="NOWT01000026">
    <property type="protein sequence ID" value="OYD82037.1"/>
    <property type="molecule type" value="Genomic_DNA"/>
</dbReference>
<comment type="caution">
    <text evidence="1">The sequence shown here is derived from an EMBL/GenBank/DDBJ whole genome shotgun (WGS) entry which is preliminary data.</text>
</comment>
<keyword evidence="1" id="KW-0614">Plasmid</keyword>
<evidence type="ECO:0000313" key="1">
    <source>
        <dbReference type="EMBL" id="OYD82037.1"/>
    </source>
</evidence>
<reference evidence="1 2" key="1">
    <citation type="submission" date="2017-07" db="EMBL/GenBank/DDBJ databases">
        <title>Whole genome sequence of Azospirillum brasilense 2A1, a potential biofertilizer strain.</title>
        <authorList>
            <person name="Fontana C.A."/>
            <person name="Toffoli L.M."/>
            <person name="Salazar S.M."/>
            <person name="Puglisi E."/>
            <person name="Pedraza R."/>
            <person name="Bassi D."/>
            <person name="Cocconcelli P.S."/>
        </authorList>
    </citation>
    <scope>NUCLEOTIDE SEQUENCE [LARGE SCALE GENOMIC DNA]</scope>
    <source>
        <strain evidence="1 2">2A1</strain>
        <plasmid evidence="1">unnamed</plasmid>
    </source>
</reference>